<protein>
    <submittedName>
        <fullName evidence="2">Uncharacterized protein</fullName>
    </submittedName>
</protein>
<organism evidence="2 3">
    <name type="scientific">Myodes glareolus</name>
    <name type="common">Bank vole</name>
    <name type="synonym">Clethrionomys glareolus</name>
    <dbReference type="NCBI Taxonomy" id="447135"/>
    <lineage>
        <taxon>Eukaryota</taxon>
        <taxon>Metazoa</taxon>
        <taxon>Chordata</taxon>
        <taxon>Craniata</taxon>
        <taxon>Vertebrata</taxon>
        <taxon>Euteleostomi</taxon>
        <taxon>Mammalia</taxon>
        <taxon>Eutheria</taxon>
        <taxon>Euarchontoglires</taxon>
        <taxon>Glires</taxon>
        <taxon>Rodentia</taxon>
        <taxon>Myomorpha</taxon>
        <taxon>Muroidea</taxon>
        <taxon>Cricetidae</taxon>
        <taxon>Arvicolinae</taxon>
        <taxon>Myodes</taxon>
    </lineage>
</organism>
<feature type="region of interest" description="Disordered" evidence="1">
    <location>
        <begin position="1"/>
        <end position="59"/>
    </location>
</feature>
<dbReference type="Proteomes" id="UP001488838">
    <property type="component" value="Unassembled WGS sequence"/>
</dbReference>
<keyword evidence="3" id="KW-1185">Reference proteome</keyword>
<evidence type="ECO:0000256" key="1">
    <source>
        <dbReference type="SAM" id="MobiDB-lite"/>
    </source>
</evidence>
<evidence type="ECO:0000313" key="3">
    <source>
        <dbReference type="Proteomes" id="UP001488838"/>
    </source>
</evidence>
<dbReference type="EMBL" id="JBBHLL010000485">
    <property type="protein sequence ID" value="KAK7801863.1"/>
    <property type="molecule type" value="Genomic_DNA"/>
</dbReference>
<sequence length="158" mass="17208">MSENREREYHGNGWWPKTPVSNGSQQVRDLKTPEKLADLGGKQGGSHPERRPQKPVHASTAFQLPVEDQISASLSIPDKAGVFGSDLYGFAGDTTHAGAQLEQSHGQGAFSNDTLRWLDPSLLSLITRLPCTRFPQAPAFQKAGCKYRANRGALILPS</sequence>
<accession>A0AAW0HK29</accession>
<comment type="caution">
    <text evidence="2">The sequence shown here is derived from an EMBL/GenBank/DDBJ whole genome shotgun (WGS) entry which is preliminary data.</text>
</comment>
<feature type="compositionally biased region" description="Basic and acidic residues" evidence="1">
    <location>
        <begin position="1"/>
        <end position="10"/>
    </location>
</feature>
<proteinExistence type="predicted"/>
<feature type="compositionally biased region" description="Basic and acidic residues" evidence="1">
    <location>
        <begin position="28"/>
        <end position="37"/>
    </location>
</feature>
<evidence type="ECO:0000313" key="2">
    <source>
        <dbReference type="EMBL" id="KAK7801863.1"/>
    </source>
</evidence>
<name>A0AAW0HK29_MYOGA</name>
<dbReference type="AlphaFoldDB" id="A0AAW0HK29"/>
<gene>
    <name evidence="2" type="ORF">U0070_024855</name>
</gene>
<reference evidence="2 3" key="1">
    <citation type="journal article" date="2023" name="bioRxiv">
        <title>Conserved and derived expression patterns and positive selection on dental genes reveal complex evolutionary context of ever-growing rodent molars.</title>
        <authorList>
            <person name="Calamari Z.T."/>
            <person name="Song A."/>
            <person name="Cohen E."/>
            <person name="Akter M."/>
            <person name="Roy R.D."/>
            <person name="Hallikas O."/>
            <person name="Christensen M.M."/>
            <person name="Li P."/>
            <person name="Marangoni P."/>
            <person name="Jernvall J."/>
            <person name="Klein O.D."/>
        </authorList>
    </citation>
    <scope>NUCLEOTIDE SEQUENCE [LARGE SCALE GENOMIC DNA]</scope>
    <source>
        <strain evidence="2">V071</strain>
    </source>
</reference>